<proteinExistence type="inferred from homology"/>
<dbReference type="RefSeq" id="WP_079291699.1">
    <property type="nucleotide sequence ID" value="NZ_MWPS01000043.1"/>
</dbReference>
<dbReference type="Pfam" id="PF03060">
    <property type="entry name" value="NMO"/>
    <property type="match status" value="1"/>
</dbReference>
<comment type="similarity">
    <text evidence="3">Belongs to the nitronate monooxygenase family. NMO class I subfamily.</text>
</comment>
<evidence type="ECO:0000256" key="3">
    <source>
        <dbReference type="ARBA" id="ARBA00009881"/>
    </source>
</evidence>
<comment type="function">
    <text evidence="2">Nitronate monooxygenase that uses molecular oxygen to catalyze the oxidative denitrification of alkyl nitronates. Acts on propionate 3-nitronate (P3N), the presumed physiological substrate. Probably functions in the detoxification of P3N, a metabolic poison produced by plants and fungi as a defense mechanism.</text>
</comment>
<dbReference type="GO" id="GO:0018580">
    <property type="term" value="F:nitronate monooxygenase activity"/>
    <property type="evidence" value="ECO:0007669"/>
    <property type="project" value="InterPro"/>
</dbReference>
<gene>
    <name evidence="13" type="ORF">B2M26_13555</name>
</gene>
<evidence type="ECO:0000256" key="1">
    <source>
        <dbReference type="ARBA" id="ARBA00001917"/>
    </source>
</evidence>
<reference evidence="13 14" key="1">
    <citation type="submission" date="2017-02" db="EMBL/GenBank/DDBJ databases">
        <title>Draft genome of Acidibacillus ferrooxidans Huett2.</title>
        <authorList>
            <person name="Schopf S."/>
        </authorList>
    </citation>
    <scope>NUCLEOTIDE SEQUENCE [LARGE SCALE GENOMIC DNA]</scope>
    <source>
        <strain evidence="13 14">Huett2</strain>
    </source>
</reference>
<evidence type="ECO:0000256" key="4">
    <source>
        <dbReference type="ARBA" id="ARBA00013457"/>
    </source>
</evidence>
<dbReference type="SUPFAM" id="SSF51412">
    <property type="entry name" value="Inosine monophosphate dehydrogenase (IMPDH)"/>
    <property type="match status" value="1"/>
</dbReference>
<dbReference type="InterPro" id="IPR013785">
    <property type="entry name" value="Aldolase_TIM"/>
</dbReference>
<keyword evidence="10" id="KW-0503">Monooxygenase</keyword>
<keyword evidence="7" id="KW-0288">FMN</keyword>
<evidence type="ECO:0000313" key="13">
    <source>
        <dbReference type="EMBL" id="OPG15171.1"/>
    </source>
</evidence>
<name>A0A1V4EQJ3_9BACL</name>
<comment type="caution">
    <text evidence="13">The sequence shown here is derived from an EMBL/GenBank/DDBJ whole genome shotgun (WGS) entry which is preliminary data.</text>
</comment>
<dbReference type="EMBL" id="MWPS01000043">
    <property type="protein sequence ID" value="OPG15171.1"/>
    <property type="molecule type" value="Genomic_DNA"/>
</dbReference>
<dbReference type="GO" id="GO:0000166">
    <property type="term" value="F:nucleotide binding"/>
    <property type="evidence" value="ECO:0007669"/>
    <property type="project" value="UniProtKB-KW"/>
</dbReference>
<evidence type="ECO:0000256" key="8">
    <source>
        <dbReference type="ARBA" id="ARBA00022741"/>
    </source>
</evidence>
<keyword evidence="14" id="KW-1185">Reference proteome</keyword>
<evidence type="ECO:0000313" key="14">
    <source>
        <dbReference type="Proteomes" id="UP000190229"/>
    </source>
</evidence>
<organism evidence="13 14">
    <name type="scientific">Ferroacidibacillus organovorans</name>
    <dbReference type="NCBI Taxonomy" id="1765683"/>
    <lineage>
        <taxon>Bacteria</taxon>
        <taxon>Bacillati</taxon>
        <taxon>Bacillota</taxon>
        <taxon>Bacilli</taxon>
        <taxon>Bacillales</taxon>
        <taxon>Alicyclobacillaceae</taxon>
        <taxon>Ferroacidibacillus</taxon>
    </lineage>
</organism>
<keyword evidence="5" id="KW-0216">Detoxification</keyword>
<evidence type="ECO:0000256" key="12">
    <source>
        <dbReference type="ARBA" id="ARBA00049401"/>
    </source>
</evidence>
<keyword evidence="6" id="KW-0285">Flavoprotein</keyword>
<dbReference type="Gene3D" id="3.20.20.70">
    <property type="entry name" value="Aldolase class I"/>
    <property type="match status" value="1"/>
</dbReference>
<dbReference type="PANTHER" id="PTHR42747">
    <property type="entry name" value="NITRONATE MONOOXYGENASE-RELATED"/>
    <property type="match status" value="1"/>
</dbReference>
<sequence length="354" mass="37089">MNTAFTDRFGIRYPIVQAPMAGGPTTPEMVIAVSEAGGLGSLAGGYVTPDVLSQQISVVRANTDNPFAVNLFVPANPNVTADAQAMWDALQGAREALGIFTSMPAWNADDHFLEKVQIVLSQRVPIVSFTFGIPDAAVLHRFKEEGRLLVGSATSVAEARQLEASGMDAIVAQGSEAGGHRGTFFGDGRPTLIGTIALTPQIVDAVNIPVLAAGGVMDGRGLAAVLALGAAGAQMGTAFLRAKESGASALLQRALVEREETETVVTRALTGKYVRGFHTTFIEQLEKGEVPIPDYPIQHALTSPIRKAAAASGEASFMSLWAGQGHRMAASLGAGDLVVRFAQEAAEIFARFSE</sequence>
<dbReference type="PANTHER" id="PTHR42747:SF3">
    <property type="entry name" value="NITRONATE MONOOXYGENASE-RELATED"/>
    <property type="match status" value="1"/>
</dbReference>
<dbReference type="AlphaFoldDB" id="A0A1V4EQJ3"/>
<evidence type="ECO:0000256" key="10">
    <source>
        <dbReference type="ARBA" id="ARBA00023033"/>
    </source>
</evidence>
<comment type="cofactor">
    <cofactor evidence="1">
        <name>FMN</name>
        <dbReference type="ChEBI" id="CHEBI:58210"/>
    </cofactor>
</comment>
<dbReference type="Proteomes" id="UP000190229">
    <property type="component" value="Unassembled WGS sequence"/>
</dbReference>
<comment type="catalytic activity">
    <reaction evidence="12">
        <text>3 propionate 3-nitronate + 3 O2 + H2O = 3 3-oxopropanoate + 2 nitrate + nitrite + H2O2 + 3 H(+)</text>
        <dbReference type="Rhea" id="RHEA:57332"/>
        <dbReference type="ChEBI" id="CHEBI:15377"/>
        <dbReference type="ChEBI" id="CHEBI:15378"/>
        <dbReference type="ChEBI" id="CHEBI:15379"/>
        <dbReference type="ChEBI" id="CHEBI:16240"/>
        <dbReference type="ChEBI" id="CHEBI:16301"/>
        <dbReference type="ChEBI" id="CHEBI:17632"/>
        <dbReference type="ChEBI" id="CHEBI:33190"/>
        <dbReference type="ChEBI" id="CHEBI:136067"/>
    </reaction>
</comment>
<dbReference type="FunFam" id="3.20.20.70:FF:000154">
    <property type="entry name" value="Probable nitronate monooxygenase"/>
    <property type="match status" value="1"/>
</dbReference>
<evidence type="ECO:0000256" key="2">
    <source>
        <dbReference type="ARBA" id="ARBA00003535"/>
    </source>
</evidence>
<evidence type="ECO:0000256" key="6">
    <source>
        <dbReference type="ARBA" id="ARBA00022630"/>
    </source>
</evidence>
<evidence type="ECO:0000256" key="11">
    <source>
        <dbReference type="ARBA" id="ARBA00031155"/>
    </source>
</evidence>
<keyword evidence="9" id="KW-0560">Oxidoreductase</keyword>
<evidence type="ECO:0000256" key="5">
    <source>
        <dbReference type="ARBA" id="ARBA00022575"/>
    </source>
</evidence>
<accession>A0A1V4EQJ3</accession>
<dbReference type="InterPro" id="IPR004136">
    <property type="entry name" value="NMO"/>
</dbReference>
<evidence type="ECO:0000256" key="9">
    <source>
        <dbReference type="ARBA" id="ARBA00023002"/>
    </source>
</evidence>
<protein>
    <recommendedName>
        <fullName evidence="4">Probable nitronate monooxygenase</fullName>
    </recommendedName>
    <alternativeName>
        <fullName evidence="11">Propionate 3-nitronate monooxygenase</fullName>
    </alternativeName>
</protein>
<evidence type="ECO:0000256" key="7">
    <source>
        <dbReference type="ARBA" id="ARBA00022643"/>
    </source>
</evidence>
<dbReference type="GO" id="GO:0009636">
    <property type="term" value="P:response to toxic substance"/>
    <property type="evidence" value="ECO:0007669"/>
    <property type="project" value="UniProtKB-KW"/>
</dbReference>
<keyword evidence="8" id="KW-0547">Nucleotide-binding</keyword>
<dbReference type="CDD" id="cd04730">
    <property type="entry name" value="NPD_like"/>
    <property type="match status" value="1"/>
</dbReference>